<keyword evidence="7" id="KW-0412">Isoleucine biosynthesis</keyword>
<dbReference type="InterPro" id="IPR038110">
    <property type="entry name" value="TD_ACT-like_sf"/>
</dbReference>
<dbReference type="PROSITE" id="PS51672">
    <property type="entry name" value="ACT_LIKE"/>
    <property type="match status" value="1"/>
</dbReference>
<dbReference type="EnsemblProtists" id="EOD36196">
    <property type="protein sequence ID" value="EOD36196"/>
    <property type="gene ID" value="EMIHUDRAFT_455163"/>
</dbReference>
<dbReference type="HOGENOM" id="CLU_021152_6_2_1"/>
<evidence type="ECO:0000313" key="14">
    <source>
        <dbReference type="Proteomes" id="UP000013827"/>
    </source>
</evidence>
<feature type="region of interest" description="Disordered" evidence="11">
    <location>
        <begin position="33"/>
        <end position="53"/>
    </location>
</feature>
<proteinExistence type="inferred from homology"/>
<evidence type="ECO:0000256" key="2">
    <source>
        <dbReference type="ARBA" id="ARBA00001933"/>
    </source>
</evidence>
<dbReference type="CDD" id="cd01562">
    <property type="entry name" value="Thr-dehyd"/>
    <property type="match status" value="1"/>
</dbReference>
<keyword evidence="10" id="KW-0100">Branched-chain amino acid biosynthesis</keyword>
<evidence type="ECO:0000256" key="1">
    <source>
        <dbReference type="ARBA" id="ARBA00001274"/>
    </source>
</evidence>
<evidence type="ECO:0000313" key="13">
    <source>
        <dbReference type="EnsemblProtists" id="EOD36196"/>
    </source>
</evidence>
<evidence type="ECO:0000256" key="5">
    <source>
        <dbReference type="ARBA" id="ARBA00012096"/>
    </source>
</evidence>
<evidence type="ECO:0000256" key="10">
    <source>
        <dbReference type="ARBA" id="ARBA00023304"/>
    </source>
</evidence>
<protein>
    <recommendedName>
        <fullName evidence="5">threonine ammonia-lyase</fullName>
        <ecNumber evidence="5">4.3.1.19</ecNumber>
    </recommendedName>
</protein>
<feature type="domain" description="ACT-like" evidence="12">
    <location>
        <begin position="553"/>
        <end position="624"/>
    </location>
</feature>
<dbReference type="STRING" id="2903.R1FKS7"/>
<dbReference type="SUPFAM" id="SSF55021">
    <property type="entry name" value="ACT-like"/>
    <property type="match status" value="2"/>
</dbReference>
<dbReference type="PANTHER" id="PTHR48078">
    <property type="entry name" value="THREONINE DEHYDRATASE, MITOCHONDRIAL-RELATED"/>
    <property type="match status" value="1"/>
</dbReference>
<evidence type="ECO:0000256" key="3">
    <source>
        <dbReference type="ARBA" id="ARBA00004810"/>
    </source>
</evidence>
<dbReference type="InterPro" id="IPR050147">
    <property type="entry name" value="Ser/Thr_Dehydratase"/>
</dbReference>
<dbReference type="PROSITE" id="PS00165">
    <property type="entry name" value="DEHYDRATASE_SER_THR"/>
    <property type="match status" value="1"/>
</dbReference>
<dbReference type="GO" id="GO:0003941">
    <property type="term" value="F:L-serine ammonia-lyase activity"/>
    <property type="evidence" value="ECO:0007669"/>
    <property type="project" value="TreeGrafter"/>
</dbReference>
<evidence type="ECO:0000256" key="6">
    <source>
        <dbReference type="ARBA" id="ARBA00022605"/>
    </source>
</evidence>
<reference evidence="13" key="2">
    <citation type="submission" date="2024-10" db="UniProtKB">
        <authorList>
            <consortium name="EnsemblProtists"/>
        </authorList>
    </citation>
    <scope>IDENTIFICATION</scope>
</reference>
<comment type="pathway">
    <text evidence="3">Amino-acid biosynthesis; L-isoleucine biosynthesis; 2-oxobutanoate from L-threonine: step 1/1.</text>
</comment>
<comment type="cofactor">
    <cofactor evidence="2">
        <name>pyridoxal 5'-phosphate</name>
        <dbReference type="ChEBI" id="CHEBI:597326"/>
    </cofactor>
</comment>
<comment type="catalytic activity">
    <reaction evidence="1">
        <text>L-threonine = 2-oxobutanoate + NH4(+)</text>
        <dbReference type="Rhea" id="RHEA:22108"/>
        <dbReference type="ChEBI" id="CHEBI:16763"/>
        <dbReference type="ChEBI" id="CHEBI:28938"/>
        <dbReference type="ChEBI" id="CHEBI:57926"/>
        <dbReference type="EC" id="4.3.1.19"/>
    </reaction>
</comment>
<dbReference type="PANTHER" id="PTHR48078:SF11">
    <property type="entry name" value="THREONINE DEHYDRATASE, MITOCHONDRIAL"/>
    <property type="match status" value="1"/>
</dbReference>
<evidence type="ECO:0000256" key="11">
    <source>
        <dbReference type="SAM" id="MobiDB-lite"/>
    </source>
</evidence>
<dbReference type="Gene3D" id="3.40.1020.10">
    <property type="entry name" value="Biosynthetic Threonine Deaminase, Domain 3"/>
    <property type="match status" value="1"/>
</dbReference>
<dbReference type="InterPro" id="IPR036052">
    <property type="entry name" value="TrpB-like_PALP_sf"/>
</dbReference>
<dbReference type="InterPro" id="IPR001721">
    <property type="entry name" value="TD_ACT-like"/>
</dbReference>
<feature type="compositionally biased region" description="Basic and acidic residues" evidence="11">
    <location>
        <begin position="33"/>
        <end position="42"/>
    </location>
</feature>
<keyword evidence="6" id="KW-0028">Amino-acid biosynthesis</keyword>
<keyword evidence="14" id="KW-1185">Reference proteome</keyword>
<comment type="similarity">
    <text evidence="4">Belongs to the serine/threonine dehydratase family.</text>
</comment>
<organism evidence="13 14">
    <name type="scientific">Emiliania huxleyi (strain CCMP1516)</name>
    <dbReference type="NCBI Taxonomy" id="280463"/>
    <lineage>
        <taxon>Eukaryota</taxon>
        <taxon>Haptista</taxon>
        <taxon>Haptophyta</taxon>
        <taxon>Prymnesiophyceae</taxon>
        <taxon>Isochrysidales</taxon>
        <taxon>Noelaerhabdaceae</taxon>
        <taxon>Emiliania</taxon>
    </lineage>
</organism>
<dbReference type="InterPro" id="IPR000634">
    <property type="entry name" value="Ser/Thr_deHydtase_PyrdxlP-BS"/>
</dbReference>
<dbReference type="RefSeq" id="XP_005788625.1">
    <property type="nucleotide sequence ID" value="XM_005788568.1"/>
</dbReference>
<dbReference type="PaxDb" id="2903-EOD36196"/>
<dbReference type="InterPro" id="IPR045865">
    <property type="entry name" value="ACT-like_dom_sf"/>
</dbReference>
<name>A0A0D3KKB1_EMIH1</name>
<dbReference type="GO" id="GO:0009097">
    <property type="term" value="P:isoleucine biosynthetic process"/>
    <property type="evidence" value="ECO:0007669"/>
    <property type="project" value="UniProtKB-KW"/>
</dbReference>
<dbReference type="InterPro" id="IPR001926">
    <property type="entry name" value="TrpB-like_PALP"/>
</dbReference>
<dbReference type="Proteomes" id="UP000013827">
    <property type="component" value="Unassembled WGS sequence"/>
</dbReference>
<evidence type="ECO:0000256" key="8">
    <source>
        <dbReference type="ARBA" id="ARBA00022898"/>
    </source>
</evidence>
<dbReference type="KEGG" id="ehx:EMIHUDRAFT_455163"/>
<evidence type="ECO:0000256" key="4">
    <source>
        <dbReference type="ARBA" id="ARBA00010869"/>
    </source>
</evidence>
<evidence type="ECO:0000256" key="9">
    <source>
        <dbReference type="ARBA" id="ARBA00023239"/>
    </source>
</evidence>
<dbReference type="GO" id="GO:0006565">
    <property type="term" value="P:L-serine catabolic process"/>
    <property type="evidence" value="ECO:0007669"/>
    <property type="project" value="TreeGrafter"/>
</dbReference>
<dbReference type="eggNOG" id="KOG1250">
    <property type="taxonomic scope" value="Eukaryota"/>
</dbReference>
<reference evidence="14" key="1">
    <citation type="journal article" date="2013" name="Nature">
        <title>Pan genome of the phytoplankton Emiliania underpins its global distribution.</title>
        <authorList>
            <person name="Read B.A."/>
            <person name="Kegel J."/>
            <person name="Klute M.J."/>
            <person name="Kuo A."/>
            <person name="Lefebvre S.C."/>
            <person name="Maumus F."/>
            <person name="Mayer C."/>
            <person name="Miller J."/>
            <person name="Monier A."/>
            <person name="Salamov A."/>
            <person name="Young J."/>
            <person name="Aguilar M."/>
            <person name="Claverie J.M."/>
            <person name="Frickenhaus S."/>
            <person name="Gonzalez K."/>
            <person name="Herman E.K."/>
            <person name="Lin Y.C."/>
            <person name="Napier J."/>
            <person name="Ogata H."/>
            <person name="Sarno A.F."/>
            <person name="Shmutz J."/>
            <person name="Schroeder D."/>
            <person name="de Vargas C."/>
            <person name="Verret F."/>
            <person name="von Dassow P."/>
            <person name="Valentin K."/>
            <person name="Van de Peer Y."/>
            <person name="Wheeler G."/>
            <person name="Dacks J.B."/>
            <person name="Delwiche C.F."/>
            <person name="Dyhrman S.T."/>
            <person name="Glockner G."/>
            <person name="John U."/>
            <person name="Richards T."/>
            <person name="Worden A.Z."/>
            <person name="Zhang X."/>
            <person name="Grigoriev I.V."/>
            <person name="Allen A.E."/>
            <person name="Bidle K."/>
            <person name="Borodovsky M."/>
            <person name="Bowler C."/>
            <person name="Brownlee C."/>
            <person name="Cock J.M."/>
            <person name="Elias M."/>
            <person name="Gladyshev V.N."/>
            <person name="Groth M."/>
            <person name="Guda C."/>
            <person name="Hadaegh A."/>
            <person name="Iglesias-Rodriguez M.D."/>
            <person name="Jenkins J."/>
            <person name="Jones B.M."/>
            <person name="Lawson T."/>
            <person name="Leese F."/>
            <person name="Lindquist E."/>
            <person name="Lobanov A."/>
            <person name="Lomsadze A."/>
            <person name="Malik S.B."/>
            <person name="Marsh M.E."/>
            <person name="Mackinder L."/>
            <person name="Mock T."/>
            <person name="Mueller-Roeber B."/>
            <person name="Pagarete A."/>
            <person name="Parker M."/>
            <person name="Probert I."/>
            <person name="Quesneville H."/>
            <person name="Raines C."/>
            <person name="Rensing S.A."/>
            <person name="Riano-Pachon D.M."/>
            <person name="Richier S."/>
            <person name="Rokitta S."/>
            <person name="Shiraiwa Y."/>
            <person name="Soanes D.M."/>
            <person name="van der Giezen M."/>
            <person name="Wahlund T.M."/>
            <person name="Williams B."/>
            <person name="Wilson W."/>
            <person name="Wolfe G."/>
            <person name="Wurch L.L."/>
        </authorList>
    </citation>
    <scope>NUCLEOTIDE SEQUENCE</scope>
</reference>
<keyword evidence="9" id="KW-0456">Lyase</keyword>
<sequence>MKLARLRGPHRRISSGAGLPYRIRVPLAKLQERKNLPREETRAPALGDGEQLESMDSAPDYVRLALTSRVYDLVTASPLQYAPGLSHRLGACVHFKREDLLPSFSYKIRGAFNLLDSVRREGATSVVTYSVGGQGHSLAVAASALGTARLDAAERAMLGMQATIVLPERTPRQRRSQIERAGANVVIHGSGLEDAKREAQRLAREDGGAVFCHLHDDVRVISGNATCGLEIVRQHSAALDPLMQQKRALSRTGRFSNGIAPHAMRGAAEAVARANGHLPPGTGQSLDALFAIFVCTGGGSLIAGVAAIVKQLMPGTKVIGVEPEENNLMQRSLLAGHRPKLSEPSHFVDGAAVQQLGSEVFRLCDSLVDDVVTVSTDEICAAVRDCFEDTRAMLEPAGAISVAGLKRWLATRPAAAGGASRGNYVVISSDASCIEFDILRFISERASYGEQTERLYALKMPDRSGMFYEVYKAVQPRWVTEFIFRHEPSKDAVVYMSLERPTTQESAEEDSRALLDDLRKIEVHGSDVTANEMAKTHARYLAGARPGELTGERLIRFEFPEHSGSLAAFLSALTPDMFLTLLHYRNHGGQVGKVLAGVKMPANKHGDFDAMLDGLGVTYFDETENEVFKEYMA</sequence>
<dbReference type="UniPathway" id="UPA00047">
    <property type="reaction ID" value="UER00054"/>
</dbReference>
<dbReference type="AlphaFoldDB" id="A0A0D3KKB1"/>
<dbReference type="Pfam" id="PF00291">
    <property type="entry name" value="PALP"/>
    <property type="match status" value="2"/>
</dbReference>
<evidence type="ECO:0000259" key="12">
    <source>
        <dbReference type="PROSITE" id="PS51672"/>
    </source>
</evidence>
<accession>A0A0D3KKB1</accession>
<dbReference type="GO" id="GO:0004794">
    <property type="term" value="F:threonine deaminase activity"/>
    <property type="evidence" value="ECO:0007669"/>
    <property type="project" value="UniProtKB-EC"/>
</dbReference>
<dbReference type="GO" id="GO:0006567">
    <property type="term" value="P:L-threonine catabolic process"/>
    <property type="evidence" value="ECO:0007669"/>
    <property type="project" value="TreeGrafter"/>
</dbReference>
<dbReference type="Pfam" id="PF00585">
    <property type="entry name" value="Thr_dehydrat_C"/>
    <property type="match status" value="2"/>
</dbReference>
<dbReference type="SUPFAM" id="SSF53686">
    <property type="entry name" value="Tryptophan synthase beta subunit-like PLP-dependent enzymes"/>
    <property type="match status" value="1"/>
</dbReference>
<dbReference type="EC" id="4.3.1.19" evidence="5"/>
<dbReference type="GeneID" id="17281467"/>
<evidence type="ECO:0000256" key="7">
    <source>
        <dbReference type="ARBA" id="ARBA00022624"/>
    </source>
</evidence>
<dbReference type="GO" id="GO:0030170">
    <property type="term" value="F:pyridoxal phosphate binding"/>
    <property type="evidence" value="ECO:0007669"/>
    <property type="project" value="InterPro"/>
</dbReference>
<keyword evidence="8" id="KW-0663">Pyridoxal phosphate</keyword>
<dbReference type="Gene3D" id="3.40.50.1100">
    <property type="match status" value="3"/>
</dbReference>